<organism evidence="1 2">
    <name type="scientific">Paraburkholderia terricola</name>
    <dbReference type="NCBI Taxonomy" id="169427"/>
    <lineage>
        <taxon>Bacteria</taxon>
        <taxon>Pseudomonadati</taxon>
        <taxon>Pseudomonadota</taxon>
        <taxon>Betaproteobacteria</taxon>
        <taxon>Burkholderiales</taxon>
        <taxon>Burkholderiaceae</taxon>
        <taxon>Paraburkholderia</taxon>
    </lineage>
</organism>
<gene>
    <name evidence="1" type="ORF">SAMN05192548_103839</name>
</gene>
<name>A0A1M6VCC8_9BURK</name>
<evidence type="ECO:0000313" key="2">
    <source>
        <dbReference type="Proteomes" id="UP000184395"/>
    </source>
</evidence>
<reference evidence="1 2" key="1">
    <citation type="submission" date="2016-11" db="EMBL/GenBank/DDBJ databases">
        <authorList>
            <person name="Jaros S."/>
            <person name="Januszkiewicz K."/>
            <person name="Wedrychowicz H."/>
        </authorList>
    </citation>
    <scope>NUCLEOTIDE SEQUENCE [LARGE SCALE GENOMIC DNA]</scope>
    <source>
        <strain evidence="1 2">LMG 20594</strain>
    </source>
</reference>
<dbReference type="Proteomes" id="UP000184395">
    <property type="component" value="Unassembled WGS sequence"/>
</dbReference>
<protein>
    <submittedName>
        <fullName evidence="1">Uncharacterized protein</fullName>
    </submittedName>
</protein>
<dbReference type="EMBL" id="FRAB01000038">
    <property type="protein sequence ID" value="SHK79142.1"/>
    <property type="molecule type" value="Genomic_DNA"/>
</dbReference>
<dbReference type="OrthoDB" id="9113380at2"/>
<dbReference type="RefSeq" id="WP_073431500.1">
    <property type="nucleotide sequence ID" value="NZ_CADFGY010000034.1"/>
</dbReference>
<proteinExistence type="predicted"/>
<sequence>MRVQTIAIANLLVTSTAVPDSDGGFLWAVFVTERNPEHRSILERRGTCGHVPRGDALDIAARMAREIAIGLAVLADDALASRTAGGVAPLARSAAPPPATALTE</sequence>
<evidence type="ECO:0000313" key="1">
    <source>
        <dbReference type="EMBL" id="SHK79142.1"/>
    </source>
</evidence>
<dbReference type="AlphaFoldDB" id="A0A1M6VCC8"/>
<accession>A0A1M6VCC8</accession>